<evidence type="ECO:0000313" key="7">
    <source>
        <dbReference type="EMBL" id="TCL07463.1"/>
    </source>
</evidence>
<evidence type="ECO:0000259" key="6">
    <source>
        <dbReference type="Pfam" id="PF02656"/>
    </source>
</evidence>
<dbReference type="GO" id="GO:0012505">
    <property type="term" value="C:endomembrane system"/>
    <property type="evidence" value="ECO:0007669"/>
    <property type="project" value="UniProtKB-SubCell"/>
</dbReference>
<organism evidence="7 8">
    <name type="scientific">Sodalis ligni</name>
    <dbReference type="NCBI Taxonomy" id="2697027"/>
    <lineage>
        <taxon>Bacteria</taxon>
        <taxon>Pseudomonadati</taxon>
        <taxon>Pseudomonadota</taxon>
        <taxon>Gammaproteobacteria</taxon>
        <taxon>Enterobacterales</taxon>
        <taxon>Bruguierivoracaceae</taxon>
        <taxon>Sodalis</taxon>
    </lineage>
</organism>
<dbReference type="OrthoDB" id="3701077at2"/>
<keyword evidence="2 5" id="KW-0812">Transmembrane</keyword>
<accession>A0A4R1NIS7</accession>
<keyword evidence="3 5" id="KW-1133">Transmembrane helix</keyword>
<keyword evidence="8" id="KW-1185">Reference proteome</keyword>
<feature type="transmembrane region" description="Helical" evidence="5">
    <location>
        <begin position="78"/>
        <end position="99"/>
    </location>
</feature>
<feature type="transmembrane region" description="Helical" evidence="5">
    <location>
        <begin position="15"/>
        <end position="33"/>
    </location>
</feature>
<evidence type="ECO:0000256" key="5">
    <source>
        <dbReference type="SAM" id="Phobius"/>
    </source>
</evidence>
<evidence type="ECO:0000256" key="4">
    <source>
        <dbReference type="ARBA" id="ARBA00023136"/>
    </source>
</evidence>
<dbReference type="Pfam" id="PF02656">
    <property type="entry name" value="DUF202"/>
    <property type="match status" value="1"/>
</dbReference>
<evidence type="ECO:0000313" key="8">
    <source>
        <dbReference type="Proteomes" id="UP000294555"/>
    </source>
</evidence>
<dbReference type="Proteomes" id="UP000294555">
    <property type="component" value="Unassembled WGS sequence"/>
</dbReference>
<comment type="subcellular location">
    <subcellularLocation>
        <location evidence="1">Endomembrane system</location>
        <topology evidence="1">Multi-pass membrane protein</topology>
    </subcellularLocation>
</comment>
<evidence type="ECO:0000256" key="2">
    <source>
        <dbReference type="ARBA" id="ARBA00022692"/>
    </source>
</evidence>
<sequence>MGRDPGLQPERTRQAWDRTLFVIMLDAVFFLRVGLINSNIFTCLAGGLLFLLTLGVVLARHFSAAHKPHALNTLSPHILRAVSLTVIIACALTAISIIVSDIRVFIR</sequence>
<comment type="caution">
    <text evidence="7">The sequence shown here is derived from an EMBL/GenBank/DDBJ whole genome shotgun (WGS) entry which is preliminary data.</text>
</comment>
<feature type="domain" description="DUF202" evidence="6">
    <location>
        <begin position="4"/>
        <end position="62"/>
    </location>
</feature>
<name>A0A4R1NIS7_9GAMM</name>
<dbReference type="AlphaFoldDB" id="A0A4R1NIS7"/>
<protein>
    <submittedName>
        <fullName evidence="7">Uncharacterized protein DUF202</fullName>
    </submittedName>
</protein>
<keyword evidence="4 5" id="KW-0472">Membrane</keyword>
<proteinExistence type="predicted"/>
<dbReference type="EMBL" id="SJOI01000001">
    <property type="protein sequence ID" value="TCL07463.1"/>
    <property type="molecule type" value="Genomic_DNA"/>
</dbReference>
<evidence type="ECO:0000256" key="3">
    <source>
        <dbReference type="ARBA" id="ARBA00022989"/>
    </source>
</evidence>
<dbReference type="InterPro" id="IPR003807">
    <property type="entry name" value="DUF202"/>
</dbReference>
<dbReference type="RefSeq" id="WP_132927644.1">
    <property type="nucleotide sequence ID" value="NZ_SJOI01000001.1"/>
</dbReference>
<feature type="transmembrane region" description="Helical" evidence="5">
    <location>
        <begin position="40"/>
        <end position="58"/>
    </location>
</feature>
<gene>
    <name evidence="7" type="ORF">EZJ58_5789</name>
</gene>
<reference evidence="7 8" key="1">
    <citation type="submission" date="2019-02" db="EMBL/GenBank/DDBJ databases">
        <title>Investigation of anaerobic lignin degradation for improved lignocellulosic biofuels.</title>
        <authorList>
            <person name="Deangelis K."/>
        </authorList>
    </citation>
    <scope>NUCLEOTIDE SEQUENCE [LARGE SCALE GENOMIC DNA]</scope>
    <source>
        <strain evidence="7 8">159R</strain>
    </source>
</reference>
<evidence type="ECO:0000256" key="1">
    <source>
        <dbReference type="ARBA" id="ARBA00004127"/>
    </source>
</evidence>